<dbReference type="InterPro" id="IPR042057">
    <property type="entry name" value="Lipoxy_PLAT/LH2"/>
</dbReference>
<dbReference type="GO" id="GO:0046872">
    <property type="term" value="F:metal ion binding"/>
    <property type="evidence" value="ECO:0007669"/>
    <property type="project" value="UniProtKB-UniRule"/>
</dbReference>
<dbReference type="GO" id="GO:0034440">
    <property type="term" value="P:lipid oxidation"/>
    <property type="evidence" value="ECO:0007669"/>
    <property type="project" value="InterPro"/>
</dbReference>
<keyword evidence="11 17" id="KW-0223">Dioxygenase</keyword>
<reference evidence="21 22" key="1">
    <citation type="submission" date="2019-06" db="EMBL/GenBank/DDBJ databases">
        <title>A chromosomal-level reference genome of Carpinus fangiana (Coryloideae, Betulaceae).</title>
        <authorList>
            <person name="Yang X."/>
            <person name="Wang Z."/>
            <person name="Zhang L."/>
            <person name="Hao G."/>
            <person name="Liu J."/>
            <person name="Yang Y."/>
        </authorList>
    </citation>
    <scope>NUCLEOTIDE SEQUENCE [LARGE SCALE GENOMIC DNA]</scope>
    <source>
        <strain evidence="21">Cfa_2016G</strain>
        <tissue evidence="21">Leaf</tissue>
    </source>
</reference>
<keyword evidence="7 17" id="KW-0479">Metal-binding</keyword>
<keyword evidence="15 18" id="KW-0275">Fatty acid biosynthesis</keyword>
<name>A0A660KZE5_9ROSI</name>
<keyword evidence="14" id="KW-0443">Lipid metabolism</keyword>
<dbReference type="Gene3D" id="1.20.245.10">
    <property type="entry name" value="Lipoxygenase-1, Domain 5"/>
    <property type="match status" value="1"/>
</dbReference>
<dbReference type="Proteomes" id="UP000327013">
    <property type="component" value="Chromosome 4"/>
</dbReference>
<keyword evidence="6" id="KW-0934">Plastid</keyword>
<evidence type="ECO:0000256" key="10">
    <source>
        <dbReference type="ARBA" id="ARBA00022946"/>
    </source>
</evidence>
<dbReference type="SMART" id="SM00308">
    <property type="entry name" value="LH2"/>
    <property type="match status" value="1"/>
</dbReference>
<evidence type="ECO:0000256" key="13">
    <source>
        <dbReference type="ARBA" id="ARBA00023004"/>
    </source>
</evidence>
<dbReference type="PROSITE" id="PS00081">
    <property type="entry name" value="LIPOXYGENASE_2"/>
    <property type="match status" value="1"/>
</dbReference>
<dbReference type="Gene3D" id="2.60.60.20">
    <property type="entry name" value="PLAT/LH2 domain"/>
    <property type="match status" value="1"/>
</dbReference>
<dbReference type="InterPro" id="IPR036226">
    <property type="entry name" value="LipOase_C_sf"/>
</dbReference>
<evidence type="ECO:0000256" key="2">
    <source>
        <dbReference type="ARBA" id="ARBA00004229"/>
    </source>
</evidence>
<evidence type="ECO:0000256" key="12">
    <source>
        <dbReference type="ARBA" id="ARBA00023002"/>
    </source>
</evidence>
<evidence type="ECO:0000313" key="21">
    <source>
        <dbReference type="EMBL" id="KAE8039376.1"/>
    </source>
</evidence>
<evidence type="ECO:0000259" key="19">
    <source>
        <dbReference type="PROSITE" id="PS50095"/>
    </source>
</evidence>
<evidence type="ECO:0000256" key="4">
    <source>
        <dbReference type="ARBA" id="ARBA00022516"/>
    </source>
</evidence>
<dbReference type="InterPro" id="IPR036392">
    <property type="entry name" value="PLAT/LH2_dom_sf"/>
</dbReference>
<dbReference type="FunFam" id="1.20.245.10:FF:000002">
    <property type="entry name" value="Lipoxygenase"/>
    <property type="match status" value="1"/>
</dbReference>
<dbReference type="SUPFAM" id="SSF48484">
    <property type="entry name" value="Lipoxigenase"/>
    <property type="match status" value="2"/>
</dbReference>
<protein>
    <recommendedName>
        <fullName evidence="18">Lipoxygenase</fullName>
        <ecNumber evidence="18">1.13.11.-</ecNumber>
    </recommendedName>
</protein>
<dbReference type="InterPro" id="IPR000907">
    <property type="entry name" value="LipOase"/>
</dbReference>
<dbReference type="InterPro" id="IPR020833">
    <property type="entry name" value="LipOase_Fe_BS"/>
</dbReference>
<dbReference type="CDD" id="cd01751">
    <property type="entry name" value="PLAT_LH2"/>
    <property type="match status" value="1"/>
</dbReference>
<dbReference type="Pfam" id="PF00305">
    <property type="entry name" value="Lipoxygenase"/>
    <property type="match status" value="2"/>
</dbReference>
<evidence type="ECO:0000256" key="3">
    <source>
        <dbReference type="ARBA" id="ARBA00009419"/>
    </source>
</evidence>
<dbReference type="EMBL" id="CM017324">
    <property type="protein sequence ID" value="KAE8039376.1"/>
    <property type="molecule type" value="Genomic_DNA"/>
</dbReference>
<dbReference type="PROSITE" id="PS51393">
    <property type="entry name" value="LIPOXYGENASE_3"/>
    <property type="match status" value="2"/>
</dbReference>
<organism evidence="21 22">
    <name type="scientific">Carpinus fangiana</name>
    <dbReference type="NCBI Taxonomy" id="176857"/>
    <lineage>
        <taxon>Eukaryota</taxon>
        <taxon>Viridiplantae</taxon>
        <taxon>Streptophyta</taxon>
        <taxon>Embryophyta</taxon>
        <taxon>Tracheophyta</taxon>
        <taxon>Spermatophyta</taxon>
        <taxon>Magnoliopsida</taxon>
        <taxon>eudicotyledons</taxon>
        <taxon>Gunneridae</taxon>
        <taxon>Pentapetalae</taxon>
        <taxon>rosids</taxon>
        <taxon>fabids</taxon>
        <taxon>Fagales</taxon>
        <taxon>Betulaceae</taxon>
        <taxon>Carpinus</taxon>
    </lineage>
</organism>
<evidence type="ECO:0000256" key="6">
    <source>
        <dbReference type="ARBA" id="ARBA00022640"/>
    </source>
</evidence>
<evidence type="ECO:0000313" key="22">
    <source>
        <dbReference type="Proteomes" id="UP000327013"/>
    </source>
</evidence>
<comment type="caution">
    <text evidence="16">Lacks conserved residue(s) required for the propagation of feature annotation.</text>
</comment>
<keyword evidence="4 18" id="KW-0444">Lipid biosynthesis</keyword>
<dbReference type="SUPFAM" id="SSF49723">
    <property type="entry name" value="Lipase/lipooxygenase domain (PLAT/LH2 domain)"/>
    <property type="match status" value="1"/>
</dbReference>
<dbReference type="PROSITE" id="PS50095">
    <property type="entry name" value="PLAT"/>
    <property type="match status" value="1"/>
</dbReference>
<accession>A0A660KZE5</accession>
<dbReference type="InterPro" id="IPR001246">
    <property type="entry name" value="LipOase_plant"/>
</dbReference>
<dbReference type="GO" id="GO:0009507">
    <property type="term" value="C:chloroplast"/>
    <property type="evidence" value="ECO:0007669"/>
    <property type="project" value="UniProtKB-SubCell"/>
</dbReference>
<evidence type="ECO:0000256" key="18">
    <source>
        <dbReference type="RuleBase" id="RU003975"/>
    </source>
</evidence>
<keyword evidence="22" id="KW-1185">Reference proteome</keyword>
<keyword evidence="8 18" id="KW-0925">Oxylipin biosynthesis</keyword>
<keyword evidence="13 17" id="KW-0408">Iron</keyword>
<gene>
    <name evidence="21" type="ORF">FH972_011795</name>
</gene>
<dbReference type="OrthoDB" id="407298at2759"/>
<dbReference type="InterPro" id="IPR001024">
    <property type="entry name" value="PLAT/LH2_dom"/>
</dbReference>
<dbReference type="PROSITE" id="PS00711">
    <property type="entry name" value="LIPOXYGENASE_1"/>
    <property type="match status" value="1"/>
</dbReference>
<keyword evidence="10" id="KW-0809">Transit peptide</keyword>
<dbReference type="InterPro" id="IPR020834">
    <property type="entry name" value="LipOase_CS"/>
</dbReference>
<dbReference type="InterPro" id="IPR013819">
    <property type="entry name" value="LipOase_C"/>
</dbReference>
<evidence type="ECO:0000256" key="17">
    <source>
        <dbReference type="RuleBase" id="RU003974"/>
    </source>
</evidence>
<evidence type="ECO:0000259" key="20">
    <source>
        <dbReference type="PROSITE" id="PS51393"/>
    </source>
</evidence>
<dbReference type="Pfam" id="PF01477">
    <property type="entry name" value="PLAT"/>
    <property type="match status" value="1"/>
</dbReference>
<dbReference type="GO" id="GO:0031408">
    <property type="term" value="P:oxylipin biosynthetic process"/>
    <property type="evidence" value="ECO:0007669"/>
    <property type="project" value="UniProtKB-UniRule"/>
</dbReference>
<keyword evidence="5" id="KW-0150">Chloroplast</keyword>
<dbReference type="PRINTS" id="PR00468">
    <property type="entry name" value="PLTLPOXGNASE"/>
</dbReference>
<dbReference type="FunFam" id="3.10.450.60:FF:000005">
    <property type="entry name" value="Lipoxygenase"/>
    <property type="match status" value="1"/>
</dbReference>
<evidence type="ECO:0000256" key="8">
    <source>
        <dbReference type="ARBA" id="ARBA00022767"/>
    </source>
</evidence>
<evidence type="ECO:0000256" key="9">
    <source>
        <dbReference type="ARBA" id="ARBA00022832"/>
    </source>
</evidence>
<comment type="function">
    <text evidence="18">Plant lipoxygenase may be involved in a number of diverse aspects of plant physiology including growth and development, pest resistance, and senescence or responses to wounding.</text>
</comment>
<dbReference type="GO" id="GO:0006633">
    <property type="term" value="P:fatty acid biosynthetic process"/>
    <property type="evidence" value="ECO:0007669"/>
    <property type="project" value="UniProtKB-KW"/>
</dbReference>
<proteinExistence type="inferred from homology"/>
<comment type="pathway">
    <text evidence="18">Lipid metabolism; oxylipin biosynthesis.</text>
</comment>
<sequence length="1013" mass="114870">MLMKPQLTQQHYSHYSTRTPVLLLKPPIYAGNASAVLLPISRHKKNKSVQARFIPSRIKAVATATDDDQKSTSVKAIVTVKLSVGGLLSNLGIARGLDDIKDLLGKTLLLELVSIDLDSRTGLEKETIKGYAHKTSQEEQEVKYESSFEVPADFGEVGAILVENEHHKEMFLKDIILSGFSNGPVHINCNSWVHSKHDDPQKRVFFSNKSYLPSQTPNGLRRLREEELVILRGNGKGERKSFERVYDYDVYNDLGDPDSSANLKRLVLGGKQHPYPRRCRTGRQRTEKGAKSSSVYVPRDECFAEVKQLTFSANSVYSVLHAVSYLPSQTPNGLRRLREEELVILRGNGKGERKSFERVYDYDVYNDLGDPDSSANLKRSVLGGKQHPYPRRCRTGRQRTEKGANSVYVPRDECFAEVKQLTFSANSVYSVLHAVVPSIETAIIDADLGFPYFTAIDSLFNEGLNLPPLKNQNKEFLRTLLPRILKAITDTEENMLRFETPETMDRDKFFWFRDAEFSRQTLAGLNPCSIQLVTEWPLKSKLDPKIYGPPESAITTEMIERDIGGYMTVNEAINQKKLFILDYHDLLLPYVNKVREVKGTTLYGSRTLFFLTPDGTLRPLAIELTRPPMDGKPQWKEVHSPGWDATGIWLWRLAKVHVLAHDSGYHQLVSHWLRTHCATEPYIIATNRQLSVVHPIYRLLHPHFRYTMEINALAREALINAGGIIETSFAPAKYSGELSSAAYDQQWQFNLQALPADLINRGMAVEDPSAPHGLKLTIEDYPFANDGLILWDAIKEWVTDYVNHYYPNPSLILSDQELQQWWTEIRTLGHADKKDEPWWPVLKTPKDLIQIITTIVWVTSGHHAAVNFGQYTYAGYFPNRPTVARTNMPTEDPSEEFWKNFLKKPEGALLQCFPSQIQATRVMAVLDILSNHSPDEEYLGDKIEPTWAEDPIIKAAFERFNGRLMEIEGTVDERNANRNLKNRSGAGVVPYELLKPFSKPGVTGKGVPYSISI</sequence>
<keyword evidence="12 17" id="KW-0560">Oxidoreductase</keyword>
<evidence type="ECO:0000256" key="11">
    <source>
        <dbReference type="ARBA" id="ARBA00022964"/>
    </source>
</evidence>
<dbReference type="PRINTS" id="PR00087">
    <property type="entry name" value="LIPOXYGENASE"/>
</dbReference>
<keyword evidence="9" id="KW-0276">Fatty acid metabolism</keyword>
<dbReference type="InterPro" id="IPR027433">
    <property type="entry name" value="Lipoxygenase_dom_3"/>
</dbReference>
<feature type="domain" description="Lipoxygenase" evidence="20">
    <location>
        <begin position="324"/>
        <end position="1013"/>
    </location>
</feature>
<comment type="subcellular location">
    <subcellularLocation>
        <location evidence="2">Plastid</location>
        <location evidence="2">Chloroplast</location>
    </subcellularLocation>
</comment>
<dbReference type="Gene3D" id="4.10.372.10">
    <property type="entry name" value="Lipoxygenase-1, Domain 3"/>
    <property type="match status" value="1"/>
</dbReference>
<dbReference type="PANTHER" id="PTHR11771">
    <property type="entry name" value="LIPOXYGENASE"/>
    <property type="match status" value="1"/>
</dbReference>
<comment type="cofactor">
    <cofactor evidence="1 17">
        <name>Fe cation</name>
        <dbReference type="ChEBI" id="CHEBI:24875"/>
    </cofactor>
</comment>
<evidence type="ECO:0000256" key="1">
    <source>
        <dbReference type="ARBA" id="ARBA00001962"/>
    </source>
</evidence>
<dbReference type="AlphaFoldDB" id="A0A660KZE5"/>
<dbReference type="GO" id="GO:0016165">
    <property type="term" value="F:linoleate 13S-lipoxygenase activity"/>
    <property type="evidence" value="ECO:0007669"/>
    <property type="project" value="UniProtKB-ARBA"/>
</dbReference>
<feature type="domain" description="PLAT" evidence="19">
    <location>
        <begin position="87"/>
        <end position="207"/>
    </location>
</feature>
<evidence type="ECO:0000256" key="15">
    <source>
        <dbReference type="ARBA" id="ARBA00023160"/>
    </source>
</evidence>
<comment type="similarity">
    <text evidence="3 17">Belongs to the lipoxygenase family.</text>
</comment>
<dbReference type="UniPathway" id="UPA00382"/>
<feature type="domain" description="Lipoxygenase" evidence="20">
    <location>
        <begin position="210"/>
        <end position="323"/>
    </location>
</feature>
<dbReference type="Gene3D" id="3.10.450.60">
    <property type="match status" value="1"/>
</dbReference>
<evidence type="ECO:0000256" key="16">
    <source>
        <dbReference type="PROSITE-ProRule" id="PRU00152"/>
    </source>
</evidence>
<evidence type="ECO:0000256" key="5">
    <source>
        <dbReference type="ARBA" id="ARBA00022528"/>
    </source>
</evidence>
<evidence type="ECO:0000256" key="14">
    <source>
        <dbReference type="ARBA" id="ARBA00023098"/>
    </source>
</evidence>
<dbReference type="Gene3D" id="4.10.375.10">
    <property type="entry name" value="Lipoxygenase-1, Domain 2"/>
    <property type="match status" value="2"/>
</dbReference>
<dbReference type="EC" id="1.13.11.-" evidence="18"/>
<evidence type="ECO:0000256" key="7">
    <source>
        <dbReference type="ARBA" id="ARBA00022723"/>
    </source>
</evidence>